<dbReference type="EMBL" id="GEBQ01017544">
    <property type="protein sequence ID" value="JAT22433.1"/>
    <property type="molecule type" value="Transcribed_RNA"/>
</dbReference>
<dbReference type="AlphaFoldDB" id="A0A1B6LFG8"/>
<dbReference type="InterPro" id="IPR036691">
    <property type="entry name" value="Endo/exonu/phosph_ase_sf"/>
</dbReference>
<reference evidence="2" key="1">
    <citation type="submission" date="2015-11" db="EMBL/GenBank/DDBJ databases">
        <title>De novo transcriptome assembly of four potential Pierce s Disease insect vectors from Arizona vineyards.</title>
        <authorList>
            <person name="Tassone E.E."/>
        </authorList>
    </citation>
    <scope>NUCLEOTIDE SEQUENCE</scope>
</reference>
<dbReference type="GO" id="GO:0003824">
    <property type="term" value="F:catalytic activity"/>
    <property type="evidence" value="ECO:0007669"/>
    <property type="project" value="InterPro"/>
</dbReference>
<gene>
    <name evidence="2" type="ORF">g.48585</name>
</gene>
<feature type="non-terminal residue" evidence="2">
    <location>
        <position position="1"/>
    </location>
</feature>
<dbReference type="Pfam" id="PF14529">
    <property type="entry name" value="Exo_endo_phos_2"/>
    <property type="match status" value="1"/>
</dbReference>
<evidence type="ECO:0000259" key="1">
    <source>
        <dbReference type="Pfam" id="PF14529"/>
    </source>
</evidence>
<proteinExistence type="predicted"/>
<feature type="domain" description="Endonuclease/exonuclease/phosphatase" evidence="1">
    <location>
        <begin position="1"/>
        <end position="80"/>
    </location>
</feature>
<dbReference type="Gene3D" id="3.60.10.10">
    <property type="entry name" value="Endonuclease/exonuclease/phosphatase"/>
    <property type="match status" value="1"/>
</dbReference>
<organism evidence="2">
    <name type="scientific">Graphocephala atropunctata</name>
    <dbReference type="NCBI Taxonomy" id="36148"/>
    <lineage>
        <taxon>Eukaryota</taxon>
        <taxon>Metazoa</taxon>
        <taxon>Ecdysozoa</taxon>
        <taxon>Arthropoda</taxon>
        <taxon>Hexapoda</taxon>
        <taxon>Insecta</taxon>
        <taxon>Pterygota</taxon>
        <taxon>Neoptera</taxon>
        <taxon>Paraneoptera</taxon>
        <taxon>Hemiptera</taxon>
        <taxon>Auchenorrhyncha</taxon>
        <taxon>Membracoidea</taxon>
        <taxon>Cicadellidae</taxon>
        <taxon>Cicadellinae</taxon>
        <taxon>Cicadellini</taxon>
        <taxon>Graphocephala</taxon>
    </lineage>
</organism>
<dbReference type="SUPFAM" id="SSF56219">
    <property type="entry name" value="DNase I-like"/>
    <property type="match status" value="1"/>
</dbReference>
<protein>
    <recommendedName>
        <fullName evidence="1">Endonuclease/exonuclease/phosphatase domain-containing protein</fullName>
    </recommendedName>
</protein>
<evidence type="ECO:0000313" key="2">
    <source>
        <dbReference type="EMBL" id="JAT22433.1"/>
    </source>
</evidence>
<dbReference type="InterPro" id="IPR005135">
    <property type="entry name" value="Endo/exonuclease/phosphatase"/>
</dbReference>
<name>A0A1B6LFG8_9HEMI</name>
<accession>A0A1B6LFG8</accession>
<sequence length="260" mass="30017">HNLAWGSSNTNERGECLLNYIVESNLAVLNQGRKPTFQQRRGNWLREEVLDITLASCYAATKVKQWRVLDDPSASDHRYILFTISSVSRKETYRNPRRTDWEVFRRELETSFSKQGTSPGKGAEEMAMNIQKSLEESYVKACPETVKKTNKEACWWNRELEVLRKNIWRRYNISKRTGNWDNYSGALTEYTKAVRHAKKNSWRAFCQSIANVPDCAKLHRVLGRNTANVGGTILKEDGSHTETPEETLQRLLCTTRGPTR</sequence>